<evidence type="ECO:0000313" key="2">
    <source>
        <dbReference type="EMBL" id="KOM55751.1"/>
    </source>
</evidence>
<dbReference type="Proteomes" id="UP000053144">
    <property type="component" value="Chromosome 10"/>
</dbReference>
<gene>
    <name evidence="2" type="ORF">LR48_Vigan10g164300</name>
</gene>
<feature type="region of interest" description="Disordered" evidence="1">
    <location>
        <begin position="1"/>
        <end position="75"/>
    </location>
</feature>
<dbReference type="AlphaFoldDB" id="A0A0L9VL12"/>
<evidence type="ECO:0000313" key="3">
    <source>
        <dbReference type="Proteomes" id="UP000053144"/>
    </source>
</evidence>
<proteinExistence type="predicted"/>
<dbReference type="EMBL" id="CM003380">
    <property type="protein sequence ID" value="KOM55751.1"/>
    <property type="molecule type" value="Genomic_DNA"/>
</dbReference>
<dbReference type="Gramene" id="KOM55751">
    <property type="protein sequence ID" value="KOM55751"/>
    <property type="gene ID" value="LR48_Vigan10g164300"/>
</dbReference>
<organism evidence="2 3">
    <name type="scientific">Phaseolus angularis</name>
    <name type="common">Azuki bean</name>
    <name type="synonym">Vigna angularis</name>
    <dbReference type="NCBI Taxonomy" id="3914"/>
    <lineage>
        <taxon>Eukaryota</taxon>
        <taxon>Viridiplantae</taxon>
        <taxon>Streptophyta</taxon>
        <taxon>Embryophyta</taxon>
        <taxon>Tracheophyta</taxon>
        <taxon>Spermatophyta</taxon>
        <taxon>Magnoliopsida</taxon>
        <taxon>eudicotyledons</taxon>
        <taxon>Gunneridae</taxon>
        <taxon>Pentapetalae</taxon>
        <taxon>rosids</taxon>
        <taxon>fabids</taxon>
        <taxon>Fabales</taxon>
        <taxon>Fabaceae</taxon>
        <taxon>Papilionoideae</taxon>
        <taxon>50 kb inversion clade</taxon>
        <taxon>NPAAA clade</taxon>
        <taxon>indigoferoid/millettioid clade</taxon>
        <taxon>Phaseoleae</taxon>
        <taxon>Vigna</taxon>
    </lineage>
</organism>
<accession>A0A0L9VL12</accession>
<feature type="compositionally biased region" description="Basic and acidic residues" evidence="1">
    <location>
        <begin position="1"/>
        <end position="16"/>
    </location>
</feature>
<reference evidence="3" key="1">
    <citation type="journal article" date="2015" name="Proc. Natl. Acad. Sci. U.S.A.">
        <title>Genome sequencing of adzuki bean (Vigna angularis) provides insight into high starch and low fat accumulation and domestication.</title>
        <authorList>
            <person name="Yang K."/>
            <person name="Tian Z."/>
            <person name="Chen C."/>
            <person name="Luo L."/>
            <person name="Zhao B."/>
            <person name="Wang Z."/>
            <person name="Yu L."/>
            <person name="Li Y."/>
            <person name="Sun Y."/>
            <person name="Li W."/>
            <person name="Chen Y."/>
            <person name="Li Y."/>
            <person name="Zhang Y."/>
            <person name="Ai D."/>
            <person name="Zhao J."/>
            <person name="Shang C."/>
            <person name="Ma Y."/>
            <person name="Wu B."/>
            <person name="Wang M."/>
            <person name="Gao L."/>
            <person name="Sun D."/>
            <person name="Zhang P."/>
            <person name="Guo F."/>
            <person name="Wang W."/>
            <person name="Li Y."/>
            <person name="Wang J."/>
            <person name="Varshney R.K."/>
            <person name="Wang J."/>
            <person name="Ling H.Q."/>
            <person name="Wan P."/>
        </authorList>
    </citation>
    <scope>NUCLEOTIDE SEQUENCE</scope>
    <source>
        <strain evidence="3">cv. Jingnong 6</strain>
    </source>
</reference>
<name>A0A0L9VL12_PHAAN</name>
<evidence type="ECO:0000256" key="1">
    <source>
        <dbReference type="SAM" id="MobiDB-lite"/>
    </source>
</evidence>
<protein>
    <submittedName>
        <fullName evidence="2">Uncharacterized protein</fullName>
    </submittedName>
</protein>
<sequence>MGRTVERVEHEDRTVEGRGSTMAERLVTGNEEHDGRTIIGERADQMIEGGERLNRPVEGRGSTMAERLSVNERSR</sequence>
<feature type="compositionally biased region" description="Basic and acidic residues" evidence="1">
    <location>
        <begin position="30"/>
        <end position="58"/>
    </location>
</feature>